<feature type="region of interest" description="Disordered" evidence="1">
    <location>
        <begin position="1"/>
        <end position="22"/>
    </location>
</feature>
<evidence type="ECO:0000313" key="2">
    <source>
        <dbReference type="EMBL" id="EYF06411.1"/>
    </source>
</evidence>
<reference evidence="2 3" key="1">
    <citation type="submission" date="2013-05" db="EMBL/GenBank/DDBJ databases">
        <title>Genome assembly of Chondromyces apiculatus DSM 436.</title>
        <authorList>
            <person name="Sharma G."/>
            <person name="Khatri I."/>
            <person name="Kaur C."/>
            <person name="Mayilraj S."/>
            <person name="Subramanian S."/>
        </authorList>
    </citation>
    <scope>NUCLEOTIDE SEQUENCE [LARGE SCALE GENOMIC DNA]</scope>
    <source>
        <strain evidence="2 3">DSM 436</strain>
    </source>
</reference>
<gene>
    <name evidence="2" type="ORF">CAP_1941</name>
</gene>
<organism evidence="2 3">
    <name type="scientific">Chondromyces apiculatus DSM 436</name>
    <dbReference type="NCBI Taxonomy" id="1192034"/>
    <lineage>
        <taxon>Bacteria</taxon>
        <taxon>Pseudomonadati</taxon>
        <taxon>Myxococcota</taxon>
        <taxon>Polyangia</taxon>
        <taxon>Polyangiales</taxon>
        <taxon>Polyangiaceae</taxon>
        <taxon>Chondromyces</taxon>
    </lineage>
</organism>
<comment type="caution">
    <text evidence="2">The sequence shown here is derived from an EMBL/GenBank/DDBJ whole genome shotgun (WGS) entry which is preliminary data.</text>
</comment>
<dbReference type="Proteomes" id="UP000019678">
    <property type="component" value="Unassembled WGS sequence"/>
</dbReference>
<feature type="region of interest" description="Disordered" evidence="1">
    <location>
        <begin position="259"/>
        <end position="288"/>
    </location>
</feature>
<dbReference type="STRING" id="1192034.CAP_1941"/>
<accession>A0A017TCP4</accession>
<proteinExistence type="predicted"/>
<sequence length="605" mass="65092">MVATKGTPHIPKTSGATDVGIDPCTGAQAPFPNQVKMSLLTPGTSRTFIANQPIWTQPHQVGPASEPSKAPFVIGVSSGTHIEEAKATSYSSDVFAEGAGVVRTNDTTTQNHANTVGYVDGSALAGMPNADVDFLMGQCTIVELTGVNEATGEAADGFSTGAGAKVSRNLGYPGAKQSGVPPYYIEILSGTEVKFKAVRKDVTKPQPDNPTCWKRSTHTKWLAKRTGEGACDAKPLEGKDEYTVTAALTSLLVGNDDRTLTKGTNNIREPKPQERVSDLHRNRPGNQNLTVETSSKVQVQGALNSLEAVFAYFLYWAMPVNVNVQAISCAGSRNAQIRIFPKQKVAVEVNFSDSVETNLATNGKGKSAQKALAQARSAINKLRGVEVMVKKIAELAKKDITVQFCSEMKVGFEICFKPCAEEKMGFWGKMYTPAHCGMPWKITITTPTLIGIQLEFSVSLLNIIAPGIGEGAATALRTLGVKIDLVFTCSLQVPLSVSVGADEYGFWTNTGVEIAIKPTLALFIEVGTGVHLVSFGARFPASLSAAFTASDKPKVLMQLQPKGELKTILFLTILEDTWFENTWEKEFESIRVNWVGPKFDLFTQS</sequence>
<protein>
    <submittedName>
        <fullName evidence="2">Uncharacterized protein</fullName>
    </submittedName>
</protein>
<name>A0A017TCP4_9BACT</name>
<feature type="compositionally biased region" description="Basic and acidic residues" evidence="1">
    <location>
        <begin position="268"/>
        <end position="281"/>
    </location>
</feature>
<evidence type="ECO:0000256" key="1">
    <source>
        <dbReference type="SAM" id="MobiDB-lite"/>
    </source>
</evidence>
<dbReference type="AlphaFoldDB" id="A0A017TCP4"/>
<dbReference type="EMBL" id="ASRX01000016">
    <property type="protein sequence ID" value="EYF06411.1"/>
    <property type="molecule type" value="Genomic_DNA"/>
</dbReference>
<evidence type="ECO:0000313" key="3">
    <source>
        <dbReference type="Proteomes" id="UP000019678"/>
    </source>
</evidence>
<dbReference type="Pfam" id="PF13665">
    <property type="entry name" value="Tox-PAAR-like"/>
    <property type="match status" value="1"/>
</dbReference>
<keyword evidence="3" id="KW-1185">Reference proteome</keyword>